<evidence type="ECO:0000313" key="2">
    <source>
        <dbReference type="Proteomes" id="UP001201262"/>
    </source>
</evidence>
<sequence length="277" mass="32391">FGLSANTKKFEYQDKRHFYSIQLEVYKQFAADSSRSSSQYIIFSKVNQDVLQDLIDDDDLTEVDDLTEIDDFTFPIESYFPVLETIVIKMTTEAHYNAQENFNRVLIAKLHEMNGLDKKITFVRKVETEKRTKEPDKAYRPITLPTNRTRQWPTLTLEIGYSEPRWKLAKDAHWWLTESIGAVKTVVTAKIEQKRRSIEFEKWVMEDDNDHIIPKMTYHSVLSKETDEKPIQITNSDPLVVDFQQLFLRPAAANIEKDIIFSKDDLEEIATAVWASQ</sequence>
<dbReference type="Proteomes" id="UP001201262">
    <property type="component" value="Unassembled WGS sequence"/>
</dbReference>
<protein>
    <submittedName>
        <fullName evidence="1">Uncharacterized protein</fullName>
    </submittedName>
</protein>
<organism evidence="1 2">
    <name type="scientific">Talaromyces proteolyticus</name>
    <dbReference type="NCBI Taxonomy" id="1131652"/>
    <lineage>
        <taxon>Eukaryota</taxon>
        <taxon>Fungi</taxon>
        <taxon>Dikarya</taxon>
        <taxon>Ascomycota</taxon>
        <taxon>Pezizomycotina</taxon>
        <taxon>Eurotiomycetes</taxon>
        <taxon>Eurotiomycetidae</taxon>
        <taxon>Eurotiales</taxon>
        <taxon>Trichocomaceae</taxon>
        <taxon>Talaromyces</taxon>
        <taxon>Talaromyces sect. Bacilispori</taxon>
    </lineage>
</organism>
<dbReference type="RefSeq" id="XP_046066997.1">
    <property type="nucleotide sequence ID" value="XM_046210034.1"/>
</dbReference>
<dbReference type="AlphaFoldDB" id="A0AAD4PTH6"/>
<accession>A0AAD4PTH6</accession>
<gene>
    <name evidence="1" type="ORF">BGW36DRAFT_257434</name>
</gene>
<comment type="caution">
    <text evidence="1">The sequence shown here is derived from an EMBL/GenBank/DDBJ whole genome shotgun (WGS) entry which is preliminary data.</text>
</comment>
<name>A0AAD4PTH6_9EURO</name>
<keyword evidence="2" id="KW-1185">Reference proteome</keyword>
<feature type="non-terminal residue" evidence="1">
    <location>
        <position position="277"/>
    </location>
</feature>
<reference evidence="1" key="1">
    <citation type="submission" date="2021-12" db="EMBL/GenBank/DDBJ databases">
        <title>Convergent genome expansion in fungi linked to evolution of root-endophyte symbiosis.</title>
        <authorList>
            <consortium name="DOE Joint Genome Institute"/>
            <person name="Ke Y.-H."/>
            <person name="Bonito G."/>
            <person name="Liao H.-L."/>
            <person name="Looney B."/>
            <person name="Rojas-Flechas A."/>
            <person name="Nash J."/>
            <person name="Hameed K."/>
            <person name="Schadt C."/>
            <person name="Martin F."/>
            <person name="Crous P.W."/>
            <person name="Miettinen O."/>
            <person name="Magnuson J.K."/>
            <person name="Labbe J."/>
            <person name="Jacobson D."/>
            <person name="Doktycz M.J."/>
            <person name="Veneault-Fourrey C."/>
            <person name="Kuo A."/>
            <person name="Mondo S."/>
            <person name="Calhoun S."/>
            <person name="Riley R."/>
            <person name="Ohm R."/>
            <person name="LaButti K."/>
            <person name="Andreopoulos B."/>
            <person name="Pangilinan J."/>
            <person name="Nolan M."/>
            <person name="Tritt A."/>
            <person name="Clum A."/>
            <person name="Lipzen A."/>
            <person name="Daum C."/>
            <person name="Barry K."/>
            <person name="Grigoriev I.V."/>
            <person name="Vilgalys R."/>
        </authorList>
    </citation>
    <scope>NUCLEOTIDE SEQUENCE</scope>
    <source>
        <strain evidence="1">PMI_201</strain>
    </source>
</reference>
<proteinExistence type="predicted"/>
<feature type="non-terminal residue" evidence="1">
    <location>
        <position position="1"/>
    </location>
</feature>
<evidence type="ECO:0000313" key="1">
    <source>
        <dbReference type="EMBL" id="KAH8690801.1"/>
    </source>
</evidence>
<dbReference type="EMBL" id="JAJTJA010000013">
    <property type="protein sequence ID" value="KAH8690801.1"/>
    <property type="molecule type" value="Genomic_DNA"/>
</dbReference>
<dbReference type="GeneID" id="70240321"/>